<dbReference type="InterPro" id="IPR023214">
    <property type="entry name" value="HAD_sf"/>
</dbReference>
<proteinExistence type="predicted"/>
<dbReference type="SFLD" id="SFLDS00003">
    <property type="entry name" value="Haloacid_Dehalogenase"/>
    <property type="match status" value="1"/>
</dbReference>
<dbReference type="NCBIfam" id="TIGR01509">
    <property type="entry name" value="HAD-SF-IA-v3"/>
    <property type="match status" value="1"/>
</dbReference>
<dbReference type="SFLD" id="SFLDG01129">
    <property type="entry name" value="C1.5:_HAD__Beta-PGM__Phosphata"/>
    <property type="match status" value="1"/>
</dbReference>
<protein>
    <submittedName>
        <fullName evidence="1">HAD superfamily hydrolase (TIGR01509 family)</fullName>
    </submittedName>
</protein>
<dbReference type="CDD" id="cd07505">
    <property type="entry name" value="HAD_BPGM-like"/>
    <property type="match status" value="1"/>
</dbReference>
<keyword evidence="2" id="KW-1185">Reference proteome</keyword>
<sequence length="225" mass="24336">MGQQPVRVRAVIFDLDGVLVDSEHLWDRMRREVVAENGGEWAEGATEAMMGMSTPEWAQYLVDKLGVQLTPERTAEAVIDRMAQLYTDQPPVLPHATDTVRAVAADFPTAIASSAPPRIIRTFLDITELGDTVRYTVSSEEVGAGKPAPDVYQQAAHGLGIPAQECAAVEDSASGLRAAAAAETTVIAVPNPHFPPNEQARQQAHRVLDDIGELPAALRELTHRE</sequence>
<dbReference type="Proteomes" id="UP001180845">
    <property type="component" value="Unassembled WGS sequence"/>
</dbReference>
<dbReference type="AlphaFoldDB" id="A0AAE4CLD9"/>
<name>A0AAE4CLD9_9ACTN</name>
<dbReference type="PANTHER" id="PTHR18901">
    <property type="entry name" value="2-DEOXYGLUCOSE-6-PHOSPHATE PHOSPHATASE 2"/>
    <property type="match status" value="1"/>
</dbReference>
<dbReference type="PRINTS" id="PR00413">
    <property type="entry name" value="HADHALOGNASE"/>
</dbReference>
<accession>A0AAE4CLD9</accession>
<reference evidence="1" key="1">
    <citation type="submission" date="2023-07" db="EMBL/GenBank/DDBJ databases">
        <title>Sequencing the genomes of 1000 actinobacteria strains.</title>
        <authorList>
            <person name="Klenk H.-P."/>
        </authorList>
    </citation>
    <scope>NUCLEOTIDE SEQUENCE</scope>
    <source>
        <strain evidence="1">DSM 45977</strain>
    </source>
</reference>
<dbReference type="SUPFAM" id="SSF56784">
    <property type="entry name" value="HAD-like"/>
    <property type="match status" value="1"/>
</dbReference>
<dbReference type="EMBL" id="JAVDXW010000001">
    <property type="protein sequence ID" value="MDR7302170.1"/>
    <property type="molecule type" value="Genomic_DNA"/>
</dbReference>
<dbReference type="SFLD" id="SFLDG01135">
    <property type="entry name" value="C1.5.6:_HAD__Beta-PGM__Phospha"/>
    <property type="match status" value="1"/>
</dbReference>
<keyword evidence="1" id="KW-0378">Hydrolase</keyword>
<dbReference type="RefSeq" id="WP_310273480.1">
    <property type="nucleotide sequence ID" value="NZ_JAVDXW010000001.1"/>
</dbReference>
<dbReference type="InterPro" id="IPR036412">
    <property type="entry name" value="HAD-like_sf"/>
</dbReference>
<dbReference type="InterPro" id="IPR006439">
    <property type="entry name" value="HAD-SF_hydro_IA"/>
</dbReference>
<dbReference type="Pfam" id="PF00702">
    <property type="entry name" value="Hydrolase"/>
    <property type="match status" value="1"/>
</dbReference>
<dbReference type="GO" id="GO:0016787">
    <property type="term" value="F:hydrolase activity"/>
    <property type="evidence" value="ECO:0007669"/>
    <property type="project" value="UniProtKB-KW"/>
</dbReference>
<evidence type="ECO:0000313" key="2">
    <source>
        <dbReference type="Proteomes" id="UP001180845"/>
    </source>
</evidence>
<gene>
    <name evidence="1" type="ORF">JOF55_002351</name>
</gene>
<dbReference type="Gene3D" id="3.40.50.1000">
    <property type="entry name" value="HAD superfamily/HAD-like"/>
    <property type="match status" value="1"/>
</dbReference>
<dbReference type="PANTHER" id="PTHR18901:SF38">
    <property type="entry name" value="PSEUDOURIDINE-5'-PHOSPHATASE"/>
    <property type="match status" value="1"/>
</dbReference>
<comment type="caution">
    <text evidence="1">The sequence shown here is derived from an EMBL/GenBank/DDBJ whole genome shotgun (WGS) entry which is preliminary data.</text>
</comment>
<dbReference type="Gene3D" id="1.10.150.240">
    <property type="entry name" value="Putative phosphatase, domain 2"/>
    <property type="match status" value="1"/>
</dbReference>
<evidence type="ECO:0000313" key="1">
    <source>
        <dbReference type="EMBL" id="MDR7302170.1"/>
    </source>
</evidence>
<organism evidence="1 2">
    <name type="scientific">Haloactinomyces albus</name>
    <dbReference type="NCBI Taxonomy" id="1352928"/>
    <lineage>
        <taxon>Bacteria</taxon>
        <taxon>Bacillati</taxon>
        <taxon>Actinomycetota</taxon>
        <taxon>Actinomycetes</taxon>
        <taxon>Actinopolysporales</taxon>
        <taxon>Actinopolysporaceae</taxon>
        <taxon>Haloactinomyces</taxon>
    </lineage>
</organism>
<dbReference type="InterPro" id="IPR023198">
    <property type="entry name" value="PGP-like_dom2"/>
</dbReference>